<evidence type="ECO:0000313" key="2">
    <source>
        <dbReference type="EMBL" id="QBR88403.1"/>
    </source>
</evidence>
<gene>
    <name evidence="2" type="ORF">E4K62_06700</name>
</gene>
<keyword evidence="3" id="KW-1185">Reference proteome</keyword>
<dbReference type="InterPro" id="IPR015943">
    <property type="entry name" value="WD40/YVTN_repeat-like_dom_sf"/>
</dbReference>
<dbReference type="Gene3D" id="2.130.10.10">
    <property type="entry name" value="YVTN repeat-like/Quinoprotein amine dehydrogenase"/>
    <property type="match status" value="1"/>
</dbReference>
<name>A0ABX5SQI3_9MICO</name>
<accession>A0ABX5SQI3</accession>
<keyword evidence="1" id="KW-0472">Membrane</keyword>
<dbReference type="Proteomes" id="UP000295748">
    <property type="component" value="Chromosome"/>
</dbReference>
<dbReference type="RefSeq" id="WP_135065213.1">
    <property type="nucleotide sequence ID" value="NZ_CP038266.1"/>
</dbReference>
<keyword evidence="1" id="KW-0812">Transmembrane</keyword>
<proteinExistence type="predicted"/>
<keyword evidence="1" id="KW-1133">Transmembrane helix</keyword>
<evidence type="ECO:0000256" key="1">
    <source>
        <dbReference type="SAM" id="Phobius"/>
    </source>
</evidence>
<sequence length="449" mass="46628">MTEAHPPSRAPFFAGPRRGAAIAAAILGAVGVAGGVAAVVLDLGWAVWVASLVVVGLALVCALSGTRRSALIGLVAGAAVVAGGCIAIDVQPPVPSGSRVLAGISPSEDVDDYWEVGGTGDVRVVVERDRNALVGYSPDGSVLWVNDDAARAPSWSAVSAEDSVVVFADGTSEGSAMSVSTATGETEWSAEVGDAEPFSANADVVVFTDGERTLGVDRRTGEGVWEAESGAVASSGGRSSFNPRRWTPEAQWIVLSDAEAGRHTVVDSRTGQTATTVELADDSHNAWVIAGDTFVTFGYEDDRPVAVGTPLTGGRGWTTEITGGDWLESYEPVGGDVRLVNRASVQWVDGRDGELTTRELPTGWTIDTRGDIDGATVLVVQHRDRDDDSVVIGLMDSRTGDLTPLDPRVRKVTVVDSTAGGTLVRVGYRDAVGGTHDRTVLIPDPGLSP</sequence>
<evidence type="ECO:0000313" key="3">
    <source>
        <dbReference type="Proteomes" id="UP000295748"/>
    </source>
</evidence>
<protein>
    <submittedName>
        <fullName evidence="2">Uncharacterized protein</fullName>
    </submittedName>
</protein>
<feature type="transmembrane region" description="Helical" evidence="1">
    <location>
        <begin position="45"/>
        <end position="63"/>
    </location>
</feature>
<feature type="transmembrane region" description="Helical" evidence="1">
    <location>
        <begin position="20"/>
        <end position="39"/>
    </location>
</feature>
<reference evidence="2 3" key="1">
    <citation type="submission" date="2019-03" db="EMBL/GenBank/DDBJ databases">
        <authorList>
            <person name="Dong K."/>
        </authorList>
    </citation>
    <scope>NUCLEOTIDE SEQUENCE [LARGE SCALE GENOMIC DNA]</scope>
    <source>
        <strain evidence="3">dk512</strain>
    </source>
</reference>
<organism evidence="2 3">
    <name type="scientific">Microbacterium wangchenii</name>
    <dbReference type="NCBI Taxonomy" id="2541726"/>
    <lineage>
        <taxon>Bacteria</taxon>
        <taxon>Bacillati</taxon>
        <taxon>Actinomycetota</taxon>
        <taxon>Actinomycetes</taxon>
        <taxon>Micrococcales</taxon>
        <taxon>Microbacteriaceae</taxon>
        <taxon>Microbacterium</taxon>
    </lineage>
</organism>
<feature type="transmembrane region" description="Helical" evidence="1">
    <location>
        <begin position="70"/>
        <end position="90"/>
    </location>
</feature>
<dbReference type="EMBL" id="CP038266">
    <property type="protein sequence ID" value="QBR88403.1"/>
    <property type="molecule type" value="Genomic_DNA"/>
</dbReference>
<dbReference type="InterPro" id="IPR011047">
    <property type="entry name" value="Quinoprotein_ADH-like_sf"/>
</dbReference>
<dbReference type="SUPFAM" id="SSF50998">
    <property type="entry name" value="Quinoprotein alcohol dehydrogenase-like"/>
    <property type="match status" value="1"/>
</dbReference>